<dbReference type="SMART" id="SM00855">
    <property type="entry name" value="PGAM"/>
    <property type="match status" value="1"/>
</dbReference>
<proteinExistence type="predicted"/>
<gene>
    <name evidence="2" type="ORF">DFP99_1233</name>
</gene>
<dbReference type="InterPro" id="IPR051695">
    <property type="entry name" value="Phosphoglycerate_Mutase"/>
</dbReference>
<dbReference type="AlphaFoldDB" id="A0A288Q7I8"/>
<accession>A0A288Q7I8</accession>
<name>A0A288Q7I8_9LACO</name>
<dbReference type="Proteomes" id="UP000254912">
    <property type="component" value="Unassembled WGS sequence"/>
</dbReference>
<dbReference type="Gene3D" id="3.40.50.1240">
    <property type="entry name" value="Phosphoglycerate mutase-like"/>
    <property type="match status" value="1"/>
</dbReference>
<dbReference type="InterPro" id="IPR001345">
    <property type="entry name" value="PG/BPGM_mutase_AS"/>
</dbReference>
<dbReference type="RefSeq" id="WP_070230562.1">
    <property type="nucleotide sequence ID" value="NZ_BJYO01000005.1"/>
</dbReference>
<keyword evidence="3" id="KW-1185">Reference proteome</keyword>
<keyword evidence="1" id="KW-0378">Hydrolase</keyword>
<dbReference type="PANTHER" id="PTHR46517">
    <property type="entry name" value="FRUCTOSE-2,6-BISPHOSPHATASE TIGAR"/>
    <property type="match status" value="1"/>
</dbReference>
<dbReference type="GO" id="GO:0004331">
    <property type="term" value="F:fructose-2,6-bisphosphate 2-phosphatase activity"/>
    <property type="evidence" value="ECO:0007669"/>
    <property type="project" value="TreeGrafter"/>
</dbReference>
<dbReference type="KEGG" id="wso:WSWS_01376"/>
<dbReference type="GO" id="GO:0005829">
    <property type="term" value="C:cytosol"/>
    <property type="evidence" value="ECO:0007669"/>
    <property type="project" value="TreeGrafter"/>
</dbReference>
<dbReference type="GeneID" id="94546562"/>
<dbReference type="PROSITE" id="PS00175">
    <property type="entry name" value="PG_MUTASE"/>
    <property type="match status" value="1"/>
</dbReference>
<evidence type="ECO:0000313" key="2">
    <source>
        <dbReference type="EMBL" id="RDL05282.1"/>
    </source>
</evidence>
<dbReference type="SUPFAM" id="SSF53254">
    <property type="entry name" value="Phosphoglycerate mutase-like"/>
    <property type="match status" value="1"/>
</dbReference>
<dbReference type="InterPro" id="IPR013078">
    <property type="entry name" value="His_Pase_superF_clade-1"/>
</dbReference>
<dbReference type="Pfam" id="PF00300">
    <property type="entry name" value="His_Phos_1"/>
    <property type="match status" value="1"/>
</dbReference>
<evidence type="ECO:0000313" key="3">
    <source>
        <dbReference type="Proteomes" id="UP000254912"/>
    </source>
</evidence>
<sequence>MTFKMYLVRHGQTIFNKYERMQGWADAPLTNKGIEDGYAAGERLANVKFDAAYSSDLSRAVHTAEYILAKNQHQYASLTPIQMAQFREEFFGSFEGLSSSRTSRHVGAAIGRDDIATYSQLMSELSQDEVMDAIKLGDPTHDAENAAEFWERLDHGLNVLRETVTDGQTILVVAHGTLIRNLTDRFASHEIAETRPDNGSVSVWEVSDTDLELKHYNDTTTVW</sequence>
<protein>
    <submittedName>
        <fullName evidence="2">Putative phosphoglycerate mutase</fullName>
    </submittedName>
</protein>
<reference evidence="2 3" key="1">
    <citation type="submission" date="2018-07" db="EMBL/GenBank/DDBJ databases">
        <title>Genomic Encyclopedia of Type Strains, Phase III (KMG-III): the genomes of soil and plant-associated and newly described type strains.</title>
        <authorList>
            <person name="Whitman W."/>
        </authorList>
    </citation>
    <scope>NUCLEOTIDE SEQUENCE [LARGE SCALE GENOMIC DNA]</scope>
    <source>
        <strain evidence="2 3">CECT 7031</strain>
    </source>
</reference>
<dbReference type="EMBL" id="QRAS01000003">
    <property type="protein sequence ID" value="RDL05282.1"/>
    <property type="molecule type" value="Genomic_DNA"/>
</dbReference>
<organism evidence="2 3">
    <name type="scientific">Weissella soli</name>
    <dbReference type="NCBI Taxonomy" id="155866"/>
    <lineage>
        <taxon>Bacteria</taxon>
        <taxon>Bacillati</taxon>
        <taxon>Bacillota</taxon>
        <taxon>Bacilli</taxon>
        <taxon>Lactobacillales</taxon>
        <taxon>Lactobacillaceae</taxon>
        <taxon>Weissella</taxon>
    </lineage>
</organism>
<dbReference type="GO" id="GO:0043456">
    <property type="term" value="P:regulation of pentose-phosphate shunt"/>
    <property type="evidence" value="ECO:0007669"/>
    <property type="project" value="TreeGrafter"/>
</dbReference>
<evidence type="ECO:0000256" key="1">
    <source>
        <dbReference type="ARBA" id="ARBA00022801"/>
    </source>
</evidence>
<dbReference type="CDD" id="cd07067">
    <property type="entry name" value="HP_PGM_like"/>
    <property type="match status" value="1"/>
</dbReference>
<dbReference type="InterPro" id="IPR029033">
    <property type="entry name" value="His_PPase_superfam"/>
</dbReference>
<dbReference type="PANTHER" id="PTHR46517:SF1">
    <property type="entry name" value="FRUCTOSE-2,6-BISPHOSPHATASE TIGAR"/>
    <property type="match status" value="1"/>
</dbReference>
<dbReference type="GO" id="GO:0045820">
    <property type="term" value="P:negative regulation of glycolytic process"/>
    <property type="evidence" value="ECO:0007669"/>
    <property type="project" value="TreeGrafter"/>
</dbReference>
<comment type="caution">
    <text evidence="2">The sequence shown here is derived from an EMBL/GenBank/DDBJ whole genome shotgun (WGS) entry which is preliminary data.</text>
</comment>